<evidence type="ECO:0000313" key="2">
    <source>
        <dbReference type="EMBL" id="TFK11670.1"/>
    </source>
</evidence>
<reference evidence="2 3" key="1">
    <citation type="submission" date="2019-04" db="EMBL/GenBank/DDBJ databases">
        <title>Draft genome of the big-headed turtle Platysternon megacephalum.</title>
        <authorList>
            <person name="Gong S."/>
        </authorList>
    </citation>
    <scope>NUCLEOTIDE SEQUENCE [LARGE SCALE GENOMIC DNA]</scope>
    <source>
        <strain evidence="2">DO16091913</strain>
        <tissue evidence="2">Muscle</tissue>
    </source>
</reference>
<organism evidence="2 3">
    <name type="scientific">Platysternon megacephalum</name>
    <name type="common">big-headed turtle</name>
    <dbReference type="NCBI Taxonomy" id="55544"/>
    <lineage>
        <taxon>Eukaryota</taxon>
        <taxon>Metazoa</taxon>
        <taxon>Chordata</taxon>
        <taxon>Craniata</taxon>
        <taxon>Vertebrata</taxon>
        <taxon>Euteleostomi</taxon>
        <taxon>Archelosauria</taxon>
        <taxon>Testudinata</taxon>
        <taxon>Testudines</taxon>
        <taxon>Cryptodira</taxon>
        <taxon>Durocryptodira</taxon>
        <taxon>Testudinoidea</taxon>
        <taxon>Platysternidae</taxon>
        <taxon>Platysternon</taxon>
    </lineage>
</organism>
<comment type="caution">
    <text evidence="2">The sequence shown here is derived from an EMBL/GenBank/DDBJ whole genome shotgun (WGS) entry which is preliminary data.</text>
</comment>
<accession>A0A4D9F0H3</accession>
<dbReference type="EMBL" id="QXTE01000029">
    <property type="protein sequence ID" value="TFK11670.1"/>
    <property type="molecule type" value="Genomic_DNA"/>
</dbReference>
<evidence type="ECO:0000313" key="3">
    <source>
        <dbReference type="Proteomes" id="UP000297703"/>
    </source>
</evidence>
<gene>
    <name evidence="2" type="ORF">DR999_PMT05064</name>
</gene>
<name>A0A4D9F0H3_9SAUR</name>
<feature type="region of interest" description="Disordered" evidence="1">
    <location>
        <begin position="1"/>
        <end position="140"/>
    </location>
</feature>
<dbReference type="Proteomes" id="UP000297703">
    <property type="component" value="Unassembled WGS sequence"/>
</dbReference>
<evidence type="ECO:0000256" key="1">
    <source>
        <dbReference type="SAM" id="MobiDB-lite"/>
    </source>
</evidence>
<keyword evidence="3" id="KW-1185">Reference proteome</keyword>
<dbReference type="AlphaFoldDB" id="A0A4D9F0H3"/>
<protein>
    <submittedName>
        <fullName evidence="2">Rho guanine nucleotide exchange factor 26</fullName>
    </submittedName>
</protein>
<feature type="compositionally biased region" description="Basic and acidic residues" evidence="1">
    <location>
        <begin position="15"/>
        <end position="25"/>
    </location>
</feature>
<sequence>MRHEQRLARGIFRRPAWEPGRRGEDGDLGAAAGREGSPQAGPLRSRLLHPLPARRVGEGTKEAGLPLPASPVRSPAPPPHFQTAARVRQGERRQPAGGAPWRLVCSARRGELPGRPRPVPGGRSQEPRKRSWTHQPVPQA</sequence>
<proteinExistence type="predicted"/>
<reference evidence="2 3" key="2">
    <citation type="submission" date="2019-04" db="EMBL/GenBank/DDBJ databases">
        <title>The genome sequence of big-headed turtle.</title>
        <authorList>
            <person name="Gong S."/>
        </authorList>
    </citation>
    <scope>NUCLEOTIDE SEQUENCE [LARGE SCALE GENOMIC DNA]</scope>
    <source>
        <strain evidence="2">DO16091913</strain>
        <tissue evidence="2">Muscle</tissue>
    </source>
</reference>